<accession>A0A177AAU5</accession>
<dbReference type="GeneID" id="36289467"/>
<organism evidence="1">
    <name type="scientific">Pseudogymnoascus destructans</name>
    <dbReference type="NCBI Taxonomy" id="655981"/>
    <lineage>
        <taxon>Eukaryota</taxon>
        <taxon>Fungi</taxon>
        <taxon>Dikarya</taxon>
        <taxon>Ascomycota</taxon>
        <taxon>Pezizomycotina</taxon>
        <taxon>Leotiomycetes</taxon>
        <taxon>Thelebolales</taxon>
        <taxon>Thelebolaceae</taxon>
        <taxon>Pseudogymnoascus</taxon>
    </lineage>
</organism>
<dbReference type="RefSeq" id="XP_024323676.1">
    <property type="nucleotide sequence ID" value="XM_024470008.1"/>
</dbReference>
<proteinExistence type="predicted"/>
<reference evidence="1" key="1">
    <citation type="submission" date="2016-03" db="EMBL/GenBank/DDBJ databases">
        <title>Updated assembly of Pseudogymnoascus destructans, the fungus causing white-nose syndrome of bats.</title>
        <authorList>
            <person name="Palmer J.M."/>
            <person name="Drees K.P."/>
            <person name="Foster J.T."/>
            <person name="Lindner D.L."/>
        </authorList>
    </citation>
    <scope>NUCLEOTIDE SEQUENCE [LARGE SCALE GENOMIC DNA]</scope>
    <source>
        <strain evidence="1">20631-21</strain>
    </source>
</reference>
<sequence length="99" mass="11110">MAAFKAKGTYKTIDGIKTCSSLCSHSPLNEDTPGILACRLRSSRPLPQMRKRRKALTTKLTTRFIAWNGISASGLSALRATLRNTEYKKDNADRIRRVR</sequence>
<gene>
    <name evidence="1" type="ORF">VC83_06407</name>
</gene>
<dbReference type="AlphaFoldDB" id="A0A177AAU5"/>
<dbReference type="Proteomes" id="UP000077154">
    <property type="component" value="Unassembled WGS sequence"/>
</dbReference>
<name>A0A177AAU5_9PEZI</name>
<dbReference type="EMBL" id="KV441397">
    <property type="protein sequence ID" value="OAF58391.1"/>
    <property type="molecule type" value="Genomic_DNA"/>
</dbReference>
<protein>
    <submittedName>
        <fullName evidence="1">Uncharacterized protein</fullName>
    </submittedName>
</protein>
<evidence type="ECO:0000313" key="1">
    <source>
        <dbReference type="EMBL" id="OAF58391.1"/>
    </source>
</evidence>